<accession>A0AAV1W6H9</accession>
<evidence type="ECO:0000256" key="2">
    <source>
        <dbReference type="ARBA" id="ARBA00022448"/>
    </source>
</evidence>
<reference evidence="14 15" key="1">
    <citation type="submission" date="2024-03" db="EMBL/GenBank/DDBJ databases">
        <authorList>
            <person name="Martinez-Hernandez J."/>
        </authorList>
    </citation>
    <scope>NUCLEOTIDE SEQUENCE [LARGE SCALE GENOMIC DNA]</scope>
</reference>
<keyword evidence="10" id="KW-0406">Ion transport</keyword>
<feature type="transmembrane region" description="Helical" evidence="12">
    <location>
        <begin position="422"/>
        <end position="441"/>
    </location>
</feature>
<feature type="transmembrane region" description="Helical" evidence="12">
    <location>
        <begin position="362"/>
        <end position="379"/>
    </location>
</feature>
<feature type="transmembrane region" description="Helical" evidence="12">
    <location>
        <begin position="15"/>
        <end position="33"/>
    </location>
</feature>
<dbReference type="GO" id="GO:0016020">
    <property type="term" value="C:membrane"/>
    <property type="evidence" value="ECO:0007669"/>
    <property type="project" value="UniProtKB-SubCell"/>
</dbReference>
<feature type="transmembrane region" description="Helical" evidence="12">
    <location>
        <begin position="171"/>
        <end position="190"/>
    </location>
</feature>
<gene>
    <name evidence="14" type="ORF">LLUT_LOCUS5862</name>
</gene>
<keyword evidence="8" id="KW-0915">Sodium</keyword>
<dbReference type="InterPro" id="IPR051359">
    <property type="entry name" value="CaCA_antiporter"/>
</dbReference>
<evidence type="ECO:0000256" key="11">
    <source>
        <dbReference type="ARBA" id="ARBA00038187"/>
    </source>
</evidence>
<organism evidence="14 15">
    <name type="scientific">Lupinus luteus</name>
    <name type="common">European yellow lupine</name>
    <dbReference type="NCBI Taxonomy" id="3873"/>
    <lineage>
        <taxon>Eukaryota</taxon>
        <taxon>Viridiplantae</taxon>
        <taxon>Streptophyta</taxon>
        <taxon>Embryophyta</taxon>
        <taxon>Tracheophyta</taxon>
        <taxon>Spermatophyta</taxon>
        <taxon>Magnoliopsida</taxon>
        <taxon>eudicotyledons</taxon>
        <taxon>Gunneridae</taxon>
        <taxon>Pentapetalae</taxon>
        <taxon>rosids</taxon>
        <taxon>fabids</taxon>
        <taxon>Fabales</taxon>
        <taxon>Fabaceae</taxon>
        <taxon>Papilionoideae</taxon>
        <taxon>50 kb inversion clade</taxon>
        <taxon>genistoids sensu lato</taxon>
        <taxon>core genistoids</taxon>
        <taxon>Genisteae</taxon>
        <taxon>Lupinus</taxon>
    </lineage>
</organism>
<dbReference type="Gene3D" id="1.20.1420.30">
    <property type="entry name" value="NCX, central ion-binding region"/>
    <property type="match status" value="2"/>
</dbReference>
<comment type="subcellular location">
    <subcellularLocation>
        <location evidence="1">Membrane</location>
        <topology evidence="1">Multi-pass membrane protein</topology>
    </subcellularLocation>
</comment>
<evidence type="ECO:0000256" key="7">
    <source>
        <dbReference type="ARBA" id="ARBA00022989"/>
    </source>
</evidence>
<feature type="transmembrane region" description="Helical" evidence="12">
    <location>
        <begin position="202"/>
        <end position="221"/>
    </location>
</feature>
<feature type="transmembrane region" description="Helical" evidence="12">
    <location>
        <begin position="490"/>
        <end position="513"/>
    </location>
</feature>
<evidence type="ECO:0000256" key="9">
    <source>
        <dbReference type="ARBA" id="ARBA00023136"/>
    </source>
</evidence>
<feature type="transmembrane region" description="Helical" evidence="12">
    <location>
        <begin position="391"/>
        <end position="410"/>
    </location>
</feature>
<dbReference type="PANTHER" id="PTHR12266:SF0">
    <property type="entry name" value="MITOCHONDRIAL SODIUM_CALCIUM EXCHANGER PROTEIN"/>
    <property type="match status" value="1"/>
</dbReference>
<feature type="transmembrane region" description="Helical" evidence="12">
    <location>
        <begin position="227"/>
        <end position="246"/>
    </location>
</feature>
<protein>
    <recommendedName>
        <fullName evidence="13">Sodium/calcium exchanger membrane region domain-containing protein</fullName>
    </recommendedName>
</protein>
<evidence type="ECO:0000256" key="3">
    <source>
        <dbReference type="ARBA" id="ARBA00022449"/>
    </source>
</evidence>
<sequence>MTESKAFSHEKHSKFHLVFNGVSGLVLVFLLYTNKNFGVDTSFNRKWSDGSHFHMIHHRKMTQLNTNYTAHVSSSSLSNNNVTIISDIKTCNDLFAHESYSNKCHFLKENPGCISDYFCCSLEKLSGLLNLPPTVAGVTLLPLGNGAPDVFSSIAAFMGKGNSGGVGLNSVLGGAVFVTCVVVGVVSLSVSDKGVKIDKKCFIRDICFFLFTILCLGVILIGGKVVVVGAVAFILIYVVYAFSVTANEVSKKHAPKLELSIQPLLLCEEGDVEPMLVEKVPHIQRKVSQWMWTPNVAIYANHSVKYGPEGTKFVWGWIDEELTEQECSYYSFFKHFSFLEVPLTLPRRLTIPIVEEERWSKGYAVASALLSPVLLAFLWNTRDNPACYRGTVVYFASVVIGCVLGILAYVYTRPDKPPQRFVFPWVVGGFLMSIVWFYIIANELVALLLSFGIIFGINPSILGVTILAWGNSMGDLVSNVAMAMNSQDGVQIAMSGCYAGPMFNTLVGLGISLLFGSWNNRPQPFLVPKDDSLFYTMGFLVLALTWSLVMLPRNNMCLNKTMGFGLILLYLVFLFFRITSSIDVVSLGDD</sequence>
<comment type="similarity">
    <text evidence="11">Belongs to the Ca(2+):cation antiporter (CaCA) (TC 2.A.19) family. Cation/calcium exchanger (CCX) subfamily.</text>
</comment>
<keyword evidence="6" id="KW-0630">Potassium</keyword>
<evidence type="ECO:0000256" key="1">
    <source>
        <dbReference type="ARBA" id="ARBA00004141"/>
    </source>
</evidence>
<proteinExistence type="inferred from homology"/>
<dbReference type="AlphaFoldDB" id="A0AAV1W6H9"/>
<evidence type="ECO:0000256" key="4">
    <source>
        <dbReference type="ARBA" id="ARBA00022538"/>
    </source>
</evidence>
<feature type="transmembrane region" description="Helical" evidence="12">
    <location>
        <begin position="447"/>
        <end position="469"/>
    </location>
</feature>
<evidence type="ECO:0000256" key="8">
    <source>
        <dbReference type="ARBA" id="ARBA00023053"/>
    </source>
</evidence>
<dbReference type="PANTHER" id="PTHR12266">
    <property type="entry name" value="NA+/CA2+ K+ INDEPENDENT EXCHANGER"/>
    <property type="match status" value="1"/>
</dbReference>
<dbReference type="GO" id="GO:0006813">
    <property type="term" value="P:potassium ion transport"/>
    <property type="evidence" value="ECO:0007669"/>
    <property type="project" value="UniProtKB-KW"/>
</dbReference>
<keyword evidence="7 12" id="KW-1133">Transmembrane helix</keyword>
<evidence type="ECO:0000256" key="10">
    <source>
        <dbReference type="ARBA" id="ARBA00023201"/>
    </source>
</evidence>
<comment type="caution">
    <text evidence="14">The sequence shown here is derived from an EMBL/GenBank/DDBJ whole genome shotgun (WGS) entry which is preliminary data.</text>
</comment>
<evidence type="ECO:0000313" key="15">
    <source>
        <dbReference type="Proteomes" id="UP001497480"/>
    </source>
</evidence>
<keyword evidence="4" id="KW-0633">Potassium transport</keyword>
<evidence type="ECO:0000256" key="12">
    <source>
        <dbReference type="SAM" id="Phobius"/>
    </source>
</evidence>
<dbReference type="FunFam" id="1.20.1420.30:FF:000028">
    <property type="entry name" value="Cation/calcium exchanger 5"/>
    <property type="match status" value="1"/>
</dbReference>
<keyword evidence="9 12" id="KW-0472">Membrane</keyword>
<evidence type="ECO:0000256" key="6">
    <source>
        <dbReference type="ARBA" id="ARBA00022958"/>
    </source>
</evidence>
<dbReference type="GO" id="GO:0015297">
    <property type="term" value="F:antiporter activity"/>
    <property type="evidence" value="ECO:0007669"/>
    <property type="project" value="UniProtKB-KW"/>
</dbReference>
<dbReference type="EMBL" id="CAXHTB010000004">
    <property type="protein sequence ID" value="CAL0304802.1"/>
    <property type="molecule type" value="Genomic_DNA"/>
</dbReference>
<dbReference type="GO" id="GO:0006814">
    <property type="term" value="P:sodium ion transport"/>
    <property type="evidence" value="ECO:0007669"/>
    <property type="project" value="UniProtKB-KW"/>
</dbReference>
<name>A0AAV1W6H9_LUPLU</name>
<keyword evidence="5 12" id="KW-0812">Transmembrane</keyword>
<dbReference type="Pfam" id="PF01699">
    <property type="entry name" value="Na_Ca_ex"/>
    <property type="match status" value="2"/>
</dbReference>
<keyword evidence="15" id="KW-1185">Reference proteome</keyword>
<keyword evidence="3" id="KW-0050">Antiport</keyword>
<evidence type="ECO:0000313" key="14">
    <source>
        <dbReference type="EMBL" id="CAL0304802.1"/>
    </source>
</evidence>
<dbReference type="Proteomes" id="UP001497480">
    <property type="component" value="Unassembled WGS sequence"/>
</dbReference>
<dbReference type="InterPro" id="IPR044880">
    <property type="entry name" value="NCX_ion-bd_dom_sf"/>
</dbReference>
<feature type="transmembrane region" description="Helical" evidence="12">
    <location>
        <begin position="563"/>
        <end position="582"/>
    </location>
</feature>
<keyword evidence="2" id="KW-0813">Transport</keyword>
<feature type="domain" description="Sodium/calcium exchanger membrane region" evidence="13">
    <location>
        <begin position="426"/>
        <end position="578"/>
    </location>
</feature>
<dbReference type="InterPro" id="IPR004837">
    <property type="entry name" value="NaCa_Exmemb"/>
</dbReference>
<evidence type="ECO:0000259" key="13">
    <source>
        <dbReference type="Pfam" id="PF01699"/>
    </source>
</evidence>
<feature type="transmembrane region" description="Helical" evidence="12">
    <location>
        <begin position="533"/>
        <end position="551"/>
    </location>
</feature>
<evidence type="ECO:0000256" key="5">
    <source>
        <dbReference type="ARBA" id="ARBA00022692"/>
    </source>
</evidence>
<feature type="domain" description="Sodium/calcium exchanger membrane region" evidence="13">
    <location>
        <begin position="113"/>
        <end position="244"/>
    </location>
</feature>
<dbReference type="GO" id="GO:0008324">
    <property type="term" value="F:monoatomic cation transmembrane transporter activity"/>
    <property type="evidence" value="ECO:0007669"/>
    <property type="project" value="TreeGrafter"/>
</dbReference>
<keyword evidence="10" id="KW-0739">Sodium transport</keyword>